<dbReference type="SUPFAM" id="SSF52540">
    <property type="entry name" value="P-loop containing nucleoside triphosphate hydrolases"/>
    <property type="match status" value="2"/>
</dbReference>
<dbReference type="InterPro" id="IPR036670">
    <property type="entry name" value="SecA_X-link_sf"/>
</dbReference>
<dbReference type="NCBIfam" id="TIGR00963">
    <property type="entry name" value="secA"/>
    <property type="match status" value="1"/>
</dbReference>
<keyword evidence="5 10" id="KW-0067">ATP-binding</keyword>
<comment type="subcellular location">
    <subcellularLocation>
        <location evidence="1">Membrane</location>
        <topology evidence="1">Peripheral membrane protein</topology>
    </subcellularLocation>
    <subcellularLocation>
        <location evidence="10">Plastid</location>
        <location evidence="10">Chloroplast stroma</location>
    </subcellularLocation>
    <subcellularLocation>
        <location evidence="10">Plastid</location>
        <location evidence="10">Chloroplast thylakoid membrane</location>
        <topology evidence="10">Peripheral membrane protein</topology>
    </subcellularLocation>
    <text evidence="10">A minor fraction is associated with the chloroplast thylakoid membrane.</text>
</comment>
<gene>
    <name evidence="10 14" type="primary">secA</name>
</gene>
<evidence type="ECO:0000256" key="9">
    <source>
        <dbReference type="ARBA" id="ARBA00023136"/>
    </source>
</evidence>
<dbReference type="InterPro" id="IPR020937">
    <property type="entry name" value="SecA_CS"/>
</dbReference>
<dbReference type="InterPro" id="IPR014001">
    <property type="entry name" value="Helicase_ATP-bd"/>
</dbReference>
<keyword evidence="7 10" id="KW-1278">Translocase</keyword>
<evidence type="ECO:0000256" key="8">
    <source>
        <dbReference type="ARBA" id="ARBA00023010"/>
    </source>
</evidence>
<comment type="function">
    <text evidence="10">Has a central role in coupling the hydrolysis of ATP to the transfer of proteins across the thylakoid membrane.</text>
</comment>
<dbReference type="AlphaFoldDB" id="A0A1Y9TLP4"/>
<dbReference type="FunFam" id="3.90.1440.10:FF:000003">
    <property type="entry name" value="Preprotein translocase SecA subunit"/>
    <property type="match status" value="1"/>
</dbReference>
<feature type="binding site" evidence="10">
    <location>
        <position position="83"/>
    </location>
    <ligand>
        <name>ATP</name>
        <dbReference type="ChEBI" id="CHEBI:30616"/>
    </ligand>
</feature>
<proteinExistence type="inferred from homology"/>
<dbReference type="InterPro" id="IPR036266">
    <property type="entry name" value="SecA_Wing/Scaffold_sf"/>
</dbReference>
<dbReference type="SUPFAM" id="SSF81767">
    <property type="entry name" value="Pre-protein crosslinking domain of SecA"/>
    <property type="match status" value="1"/>
</dbReference>
<dbReference type="HAMAP" id="MF_01382">
    <property type="entry name" value="SecA"/>
    <property type="match status" value="1"/>
</dbReference>
<evidence type="ECO:0000256" key="7">
    <source>
        <dbReference type="ARBA" id="ARBA00022967"/>
    </source>
</evidence>
<keyword evidence="8 10" id="KW-0811">Translocation</keyword>
<dbReference type="GO" id="GO:0009570">
    <property type="term" value="C:chloroplast stroma"/>
    <property type="evidence" value="ECO:0007669"/>
    <property type="project" value="UniProtKB-SubCell"/>
</dbReference>
<dbReference type="SUPFAM" id="SSF81886">
    <property type="entry name" value="Helical scaffold and wing domains of SecA"/>
    <property type="match status" value="1"/>
</dbReference>
<dbReference type="Pfam" id="PF21090">
    <property type="entry name" value="P-loop_SecA"/>
    <property type="match status" value="1"/>
</dbReference>
<evidence type="ECO:0000256" key="10">
    <source>
        <dbReference type="HAMAP-Rule" id="MF_01382"/>
    </source>
</evidence>
<protein>
    <recommendedName>
        <fullName evidence="10 11">Protein translocase subunit SecA</fullName>
        <ecNumber evidence="10">7.4.2.8</ecNumber>
    </recommendedName>
</protein>
<dbReference type="GeneID" id="32891339"/>
<keyword evidence="10" id="KW-0793">Thylakoid</keyword>
<evidence type="ECO:0000313" key="14">
    <source>
        <dbReference type="EMBL" id="ARO90517.1"/>
    </source>
</evidence>
<dbReference type="Gene3D" id="3.40.50.300">
    <property type="entry name" value="P-loop containing nucleotide triphosphate hydrolases"/>
    <property type="match status" value="2"/>
</dbReference>
<keyword evidence="9 10" id="KW-0472">Membrane</keyword>
<evidence type="ECO:0000256" key="1">
    <source>
        <dbReference type="ARBA" id="ARBA00004170"/>
    </source>
</evidence>
<dbReference type="PANTHER" id="PTHR30612:SF0">
    <property type="entry name" value="CHLOROPLAST PROTEIN-TRANSPORTING ATPASE"/>
    <property type="match status" value="1"/>
</dbReference>
<dbReference type="PROSITE" id="PS51192">
    <property type="entry name" value="HELICASE_ATP_BIND_1"/>
    <property type="match status" value="1"/>
</dbReference>
<evidence type="ECO:0000256" key="2">
    <source>
        <dbReference type="ARBA" id="ARBA00007650"/>
    </source>
</evidence>
<sequence length="901" mass="104563">MIKQLFIDLNKKKLNKYYSYLDNIDKFYKTFAHLSDKELRLKTGEFRARVNLGQTLESLLPEVFAIVKEATKRVLQLTLFDVQLIGGIILHEGKIAEMKTGEGKTLVSALPAYLNSLASKGVHIITVNEYLAQRDSSLIGQIYEFLGLSVGLVTADMTLEEKKNNYNCDITYVTNSEVAFDYLKDNMVINPTNIVQRDFFYCIIDEVDSILIDEARTPLIIGGNTNSISFKYVKACEISHSLIKNNDYEVDQKKQAIFLTESGIHKIENLLNLNDLYNIQEPWAQYILNALKAKELYIKNIQYIINNNKIEIIDEFTGRIAYGKRWSEGLHQAIEAKEKLPIQQGMQTLSSITYQNFFLLYPKLSGMTGTAKTEDYEFEKFYRLEIVPVPTNMPMKRVDFPDIVYRNQYYKWKAVAEECYNMYNIGRPVLVGTTNIENSELLSNLLSEYNIPHSLLNAKPENVKYESEIIAQAGCKKAITIATNMAGRGTDIILGGNINVLIKSKIVNLIISSLQLKYKVDIINLITFNIVSNYKLNLHNCFVSDLSNLLTQSQNWINKIISKLINPNPLEVKKFIIFIIEYKHRYNYSNNPIILLYNLLYNFYSNILDEEKREIIELGGLHVIGTERHDSRRIDNQLRGRSGRQGDPGSSRFFLSLDDKLLKNFGADKILSLMDNLNIKDNIPLESSLLTQVLDTVQEKVEFYYYDIRKNIFDYDQVLNNHRNSIYVERKKILFSNYLRDIVLQYCQASTDQIAYLYYSAKNQNNLEFKKLIIVIVHNLLGLNDQFFDTNLDNFTFSELQSLFKQQLSIAYDLKEAYWEEVSPGAIRQFEKYYLLSQIDYAWARHLETMTQLQEAISWRSYAQQDPLVEYKTESFIIFYQMYQYIAQSSIYMIMRTAKIS</sequence>
<dbReference type="PRINTS" id="PR00906">
    <property type="entry name" value="SECA"/>
</dbReference>
<dbReference type="InterPro" id="IPR027417">
    <property type="entry name" value="P-loop_NTPase"/>
</dbReference>
<feature type="binding site" evidence="10">
    <location>
        <position position="491"/>
    </location>
    <ligand>
        <name>ATP</name>
        <dbReference type="ChEBI" id="CHEBI:30616"/>
    </ligand>
</feature>
<dbReference type="SMART" id="SM00957">
    <property type="entry name" value="SecA_DEAD"/>
    <property type="match status" value="1"/>
</dbReference>
<dbReference type="EMBL" id="KY709208">
    <property type="protein sequence ID" value="ARO90517.1"/>
    <property type="molecule type" value="Genomic_DNA"/>
</dbReference>
<dbReference type="PROSITE" id="PS51196">
    <property type="entry name" value="SECA_MOTOR_DEAD"/>
    <property type="match status" value="1"/>
</dbReference>
<dbReference type="InterPro" id="IPR011116">
    <property type="entry name" value="SecA_Wing/Scaffold"/>
</dbReference>
<evidence type="ECO:0000256" key="4">
    <source>
        <dbReference type="ARBA" id="ARBA00022741"/>
    </source>
</evidence>
<dbReference type="CDD" id="cd17928">
    <property type="entry name" value="DEXDc_SecA"/>
    <property type="match status" value="1"/>
</dbReference>
<keyword evidence="14" id="KW-0150">Chloroplast</keyword>
<dbReference type="RefSeq" id="YP_009369829.1">
    <property type="nucleotide sequence ID" value="NC_034776.1"/>
</dbReference>
<dbReference type="Pfam" id="PF01043">
    <property type="entry name" value="SecA_PP_bind"/>
    <property type="match status" value="1"/>
</dbReference>
<keyword evidence="3 10" id="KW-0813">Transport</keyword>
<dbReference type="Pfam" id="PF07516">
    <property type="entry name" value="SecA_SW"/>
    <property type="match status" value="1"/>
</dbReference>
<dbReference type="Pfam" id="PF07517">
    <property type="entry name" value="SecA_DEAD"/>
    <property type="match status" value="1"/>
</dbReference>
<name>A0A1Y9TLP4_9RHOD</name>
<evidence type="ECO:0000256" key="5">
    <source>
        <dbReference type="ARBA" id="ARBA00022840"/>
    </source>
</evidence>
<feature type="domain" description="SecA family profile" evidence="13">
    <location>
        <begin position="1"/>
        <end position="686"/>
    </location>
</feature>
<dbReference type="InterPro" id="IPR011115">
    <property type="entry name" value="SecA_DEAD"/>
</dbReference>
<dbReference type="GO" id="GO:0005524">
    <property type="term" value="F:ATP binding"/>
    <property type="evidence" value="ECO:0007669"/>
    <property type="project" value="UniProtKB-UniRule"/>
</dbReference>
<organism evidence="14">
    <name type="scientific">Boldia erythrosiphon</name>
    <dbReference type="NCBI Taxonomy" id="74908"/>
    <lineage>
        <taxon>Eukaryota</taxon>
        <taxon>Rhodophyta</taxon>
        <taxon>Compsopogonophyceae</taxon>
        <taxon>Compsopogonales</taxon>
        <taxon>Boldiaceae</taxon>
        <taxon>Boldia</taxon>
    </lineage>
</organism>
<dbReference type="GO" id="GO:0017038">
    <property type="term" value="P:protein import"/>
    <property type="evidence" value="ECO:0007669"/>
    <property type="project" value="InterPro"/>
</dbReference>
<accession>A0A1Y9TLP4</accession>
<dbReference type="Gene3D" id="3.90.1440.10">
    <property type="entry name" value="SecA, preprotein cross-linking domain"/>
    <property type="match status" value="1"/>
</dbReference>
<feature type="domain" description="Helicase ATP-binding" evidence="12">
    <location>
        <begin position="85"/>
        <end position="281"/>
    </location>
</feature>
<dbReference type="PANTHER" id="PTHR30612">
    <property type="entry name" value="SECA INNER MEMBRANE COMPONENT OF SEC PROTEIN SECRETION SYSTEM"/>
    <property type="match status" value="1"/>
</dbReference>
<dbReference type="Gene3D" id="1.10.3060.10">
    <property type="entry name" value="Helical scaffold and wing domains of SecA"/>
    <property type="match status" value="1"/>
</dbReference>
<comment type="similarity">
    <text evidence="2 10 11">Belongs to the SecA family.</text>
</comment>
<geneLocation type="chloroplast" evidence="14"/>
<keyword evidence="14" id="KW-0934">Plastid</keyword>
<evidence type="ECO:0000259" key="13">
    <source>
        <dbReference type="PROSITE" id="PS51196"/>
    </source>
</evidence>
<reference evidence="14" key="1">
    <citation type="submission" date="2017-03" db="EMBL/GenBank/DDBJ databases">
        <title>The new red algal subphylum Proteorhodophytina comprises the largest and most divergent plastid genomes known.</title>
        <authorList>
            <person name="Munoz-Gomez S.A."/>
            <person name="Mejia-Franco F.G."/>
            <person name="Durnin K."/>
            <person name="Morgan C."/>
            <person name="Grisdale C.J."/>
            <person name="Archibald J.M."/>
            <person name="Slamovits C.H."/>
        </authorList>
    </citation>
    <scope>NUCLEOTIDE SEQUENCE</scope>
    <source>
        <strain evidence="14">UTEX LB2858</strain>
    </source>
</reference>
<evidence type="ECO:0000259" key="12">
    <source>
        <dbReference type="PROSITE" id="PS51192"/>
    </source>
</evidence>
<evidence type="ECO:0000256" key="6">
    <source>
        <dbReference type="ARBA" id="ARBA00022927"/>
    </source>
</evidence>
<evidence type="ECO:0000256" key="3">
    <source>
        <dbReference type="ARBA" id="ARBA00022448"/>
    </source>
</evidence>
<dbReference type="InterPro" id="IPR000185">
    <property type="entry name" value="SecA"/>
</dbReference>
<keyword evidence="4 10" id="KW-0547">Nucleotide-binding</keyword>
<dbReference type="InterPro" id="IPR014018">
    <property type="entry name" value="SecA_motor_DEAD"/>
</dbReference>
<dbReference type="GO" id="GO:0006605">
    <property type="term" value="P:protein targeting"/>
    <property type="evidence" value="ECO:0007669"/>
    <property type="project" value="UniProtKB-UniRule"/>
</dbReference>
<dbReference type="EC" id="7.4.2.8" evidence="10"/>
<dbReference type="GO" id="GO:0009535">
    <property type="term" value="C:chloroplast thylakoid membrane"/>
    <property type="evidence" value="ECO:0007669"/>
    <property type="project" value="UniProtKB-SubCell"/>
</dbReference>
<dbReference type="InterPro" id="IPR011130">
    <property type="entry name" value="SecA_preprotein_X-link_dom"/>
</dbReference>
<dbReference type="GO" id="GO:0065002">
    <property type="term" value="P:intracellular protein transmembrane transport"/>
    <property type="evidence" value="ECO:0007669"/>
    <property type="project" value="UniProtKB-UniRule"/>
</dbReference>
<dbReference type="PROSITE" id="PS01312">
    <property type="entry name" value="SECA"/>
    <property type="match status" value="1"/>
</dbReference>
<keyword evidence="6 10" id="KW-0653">Protein transport</keyword>
<evidence type="ECO:0000256" key="11">
    <source>
        <dbReference type="RuleBase" id="RU003874"/>
    </source>
</evidence>
<comment type="catalytic activity">
    <reaction evidence="10">
        <text>ATP + H2O + cellular proteinSide 1 = ADP + phosphate + cellular proteinSide 2.</text>
        <dbReference type="EC" id="7.4.2.8"/>
    </reaction>
</comment>
<feature type="binding site" evidence="10">
    <location>
        <begin position="101"/>
        <end position="105"/>
    </location>
    <ligand>
        <name>ATP</name>
        <dbReference type="ChEBI" id="CHEBI:30616"/>
    </ligand>
</feature>
<dbReference type="CDD" id="cd18803">
    <property type="entry name" value="SF2_C_secA"/>
    <property type="match status" value="1"/>
</dbReference>
<dbReference type="GO" id="GO:0008564">
    <property type="term" value="F:protein-exporting ATPase activity"/>
    <property type="evidence" value="ECO:0007669"/>
    <property type="project" value="UniProtKB-EC"/>
</dbReference>
<dbReference type="SMART" id="SM00958">
    <property type="entry name" value="SecA_PP_bind"/>
    <property type="match status" value="1"/>
</dbReference>
<dbReference type="InterPro" id="IPR044722">
    <property type="entry name" value="SecA_SF2_C"/>
</dbReference>